<organism evidence="4 5">
    <name type="scientific">Noviherbaspirillum saxi</name>
    <dbReference type="NCBI Taxonomy" id="2320863"/>
    <lineage>
        <taxon>Bacteria</taxon>
        <taxon>Pseudomonadati</taxon>
        <taxon>Pseudomonadota</taxon>
        <taxon>Betaproteobacteria</taxon>
        <taxon>Burkholderiales</taxon>
        <taxon>Oxalobacteraceae</taxon>
        <taxon>Noviherbaspirillum</taxon>
    </lineage>
</organism>
<dbReference type="Gene3D" id="1.10.357.10">
    <property type="entry name" value="Tetracycline Repressor, domain 2"/>
    <property type="match status" value="1"/>
</dbReference>
<gene>
    <name evidence="4" type="ORF">D3871_08565</name>
</gene>
<comment type="caution">
    <text evidence="2">Lacks conserved residue(s) required for the propagation of feature annotation.</text>
</comment>
<evidence type="ECO:0000256" key="2">
    <source>
        <dbReference type="PROSITE-ProRule" id="PRU00335"/>
    </source>
</evidence>
<dbReference type="EMBL" id="QYUO01000001">
    <property type="protein sequence ID" value="RJF98553.1"/>
    <property type="molecule type" value="Genomic_DNA"/>
</dbReference>
<dbReference type="GO" id="GO:0003677">
    <property type="term" value="F:DNA binding"/>
    <property type="evidence" value="ECO:0007669"/>
    <property type="project" value="UniProtKB-UniRule"/>
</dbReference>
<feature type="domain" description="HTH tetR-type" evidence="3">
    <location>
        <begin position="1"/>
        <end position="37"/>
    </location>
</feature>
<evidence type="ECO:0000313" key="5">
    <source>
        <dbReference type="Proteomes" id="UP000265955"/>
    </source>
</evidence>
<dbReference type="OrthoDB" id="9816320at2"/>
<protein>
    <submittedName>
        <fullName evidence="4">TetR family transcriptional regulator</fullName>
    </submittedName>
</protein>
<comment type="caution">
    <text evidence="4">The sequence shown here is derived from an EMBL/GenBank/DDBJ whole genome shotgun (WGS) entry which is preliminary data.</text>
</comment>
<reference evidence="5" key="1">
    <citation type="submission" date="2018-09" db="EMBL/GenBank/DDBJ databases">
        <authorList>
            <person name="Zhu H."/>
        </authorList>
    </citation>
    <scope>NUCLEOTIDE SEQUENCE [LARGE SCALE GENOMIC DNA]</scope>
    <source>
        <strain evidence="5">K1R23-30</strain>
    </source>
</reference>
<dbReference type="Proteomes" id="UP000265955">
    <property type="component" value="Unassembled WGS sequence"/>
</dbReference>
<sequence length="59" mass="6674">MQHLSERAGVAVSSIYEYFPTMEALIAAIFDDFLHEARSELAKKLMRYHHQSACTTASV</sequence>
<evidence type="ECO:0000259" key="3">
    <source>
        <dbReference type="PROSITE" id="PS50977"/>
    </source>
</evidence>
<dbReference type="PROSITE" id="PS50977">
    <property type="entry name" value="HTH_TETR_2"/>
    <property type="match status" value="1"/>
</dbReference>
<dbReference type="SUPFAM" id="SSF46689">
    <property type="entry name" value="Homeodomain-like"/>
    <property type="match status" value="1"/>
</dbReference>
<keyword evidence="1 2" id="KW-0238">DNA-binding</keyword>
<evidence type="ECO:0000256" key="1">
    <source>
        <dbReference type="ARBA" id="ARBA00023125"/>
    </source>
</evidence>
<dbReference type="AlphaFoldDB" id="A0A3A3FS02"/>
<name>A0A3A3FS02_9BURK</name>
<accession>A0A3A3FS02</accession>
<dbReference type="Pfam" id="PF00440">
    <property type="entry name" value="TetR_N"/>
    <property type="match status" value="1"/>
</dbReference>
<proteinExistence type="predicted"/>
<dbReference type="InterPro" id="IPR001647">
    <property type="entry name" value="HTH_TetR"/>
</dbReference>
<keyword evidence="5" id="KW-1185">Reference proteome</keyword>
<dbReference type="InterPro" id="IPR009057">
    <property type="entry name" value="Homeodomain-like_sf"/>
</dbReference>
<evidence type="ECO:0000313" key="4">
    <source>
        <dbReference type="EMBL" id="RJF98553.1"/>
    </source>
</evidence>